<feature type="chain" id="PRO_5012566159" evidence="2">
    <location>
        <begin position="30"/>
        <end position="366"/>
    </location>
</feature>
<dbReference type="Gene3D" id="3.40.50.1110">
    <property type="entry name" value="SGNH hydrolase"/>
    <property type="match status" value="1"/>
</dbReference>
<dbReference type="CDD" id="cd01837">
    <property type="entry name" value="SGNH_plant_lipase_like"/>
    <property type="match status" value="1"/>
</dbReference>
<organism evidence="3 4">
    <name type="scientific">Nicotiana attenuata</name>
    <name type="common">Coyote tobacco</name>
    <dbReference type="NCBI Taxonomy" id="49451"/>
    <lineage>
        <taxon>Eukaryota</taxon>
        <taxon>Viridiplantae</taxon>
        <taxon>Streptophyta</taxon>
        <taxon>Embryophyta</taxon>
        <taxon>Tracheophyta</taxon>
        <taxon>Spermatophyta</taxon>
        <taxon>Magnoliopsida</taxon>
        <taxon>eudicotyledons</taxon>
        <taxon>Gunneridae</taxon>
        <taxon>Pentapetalae</taxon>
        <taxon>asterids</taxon>
        <taxon>lamiids</taxon>
        <taxon>Solanales</taxon>
        <taxon>Solanaceae</taxon>
        <taxon>Nicotianoideae</taxon>
        <taxon>Nicotianeae</taxon>
        <taxon>Nicotiana</taxon>
    </lineage>
</organism>
<dbReference type="Gramene" id="OIT03780">
    <property type="protein sequence ID" value="OIT03780"/>
    <property type="gene ID" value="A4A49_14323"/>
</dbReference>
<dbReference type="Pfam" id="PF00657">
    <property type="entry name" value="Lipase_GDSL"/>
    <property type="match status" value="1"/>
</dbReference>
<dbReference type="PANTHER" id="PTHR45642:SF7">
    <property type="entry name" value="GDSL ESTERASE_LIPASE"/>
    <property type="match status" value="1"/>
</dbReference>
<accession>A0A1J6IHD5</accession>
<dbReference type="InterPro" id="IPR050592">
    <property type="entry name" value="GDSL_lipolytic_enzyme"/>
</dbReference>
<keyword evidence="2" id="KW-0732">Signal</keyword>
<feature type="signal peptide" evidence="2">
    <location>
        <begin position="1"/>
        <end position="29"/>
    </location>
</feature>
<comment type="caution">
    <text evidence="3">The sequence shown here is derived from an EMBL/GenBank/DDBJ whole genome shotgun (WGS) entry which is preliminary data.</text>
</comment>
<dbReference type="PANTHER" id="PTHR45642">
    <property type="entry name" value="GDSL ESTERASE/LIPASE EXL3"/>
    <property type="match status" value="1"/>
</dbReference>
<dbReference type="EMBL" id="MJEQ01037187">
    <property type="protein sequence ID" value="OIT03780.1"/>
    <property type="molecule type" value="Genomic_DNA"/>
</dbReference>
<evidence type="ECO:0000256" key="1">
    <source>
        <dbReference type="ARBA" id="ARBA00008668"/>
    </source>
</evidence>
<dbReference type="GO" id="GO:0016788">
    <property type="term" value="F:hydrolase activity, acting on ester bonds"/>
    <property type="evidence" value="ECO:0007669"/>
    <property type="project" value="InterPro"/>
</dbReference>
<dbReference type="AlphaFoldDB" id="A0A1J6IHD5"/>
<reference evidence="3" key="1">
    <citation type="submission" date="2016-11" db="EMBL/GenBank/DDBJ databases">
        <title>The genome of Nicotiana attenuata.</title>
        <authorList>
            <person name="Xu S."/>
            <person name="Brockmoeller T."/>
            <person name="Gaquerel E."/>
            <person name="Navarro A."/>
            <person name="Kuhl H."/>
            <person name="Gase K."/>
            <person name="Ling Z."/>
            <person name="Zhou W."/>
            <person name="Kreitzer C."/>
            <person name="Stanke M."/>
            <person name="Tang H."/>
            <person name="Lyons E."/>
            <person name="Pandey P."/>
            <person name="Pandey S.P."/>
            <person name="Timmermann B."/>
            <person name="Baldwin I.T."/>
        </authorList>
    </citation>
    <scope>NUCLEOTIDE SEQUENCE [LARGE SCALE GENOMIC DNA]</scope>
    <source>
        <strain evidence="3">UT</strain>
    </source>
</reference>
<keyword evidence="4" id="KW-1185">Reference proteome</keyword>
<sequence length="366" mass="40992">MKSIKMSVRLIILIFLALVLFHHNAVLEAIEIGELRKVAAKNNVTCILVFGDSSVDPGNNNHLSTLNKANYLPYGLDLSNSQPTGRFSNGKLATDFIAEALGYVNMTRGFLDPQINNMDMLHGISFASAGSGYDDLTANLSNAMSLAKQREYLRHYEIHLRQMVGAEKARETMKNALYILSMGTNDFLQNYFVEVVRSKQYSVEQYQNFLIHSMFTHVKDIIHGVGARRLAVVGVPPLGCEPLIRTIRDDETKCDDDLNKVAFSFNLKLKRELQTLKRLFGIKASFIDIYSIIQEAVQNPHKFGFEETSKGCCGTGTTEYGETCKGLTTCADRTKFVFWDAVHPSEKMHKIMADEALKAINTDLLS</sequence>
<dbReference type="SUPFAM" id="SSF52266">
    <property type="entry name" value="SGNH hydrolase"/>
    <property type="match status" value="1"/>
</dbReference>
<dbReference type="InterPro" id="IPR001087">
    <property type="entry name" value="GDSL"/>
</dbReference>
<dbReference type="Proteomes" id="UP000187609">
    <property type="component" value="Unassembled WGS sequence"/>
</dbReference>
<dbReference type="InterPro" id="IPR036514">
    <property type="entry name" value="SGNH_hydro_sf"/>
</dbReference>
<dbReference type="InterPro" id="IPR035669">
    <property type="entry name" value="SGNH_plant_lipase-like"/>
</dbReference>
<name>A0A1J6IHD5_NICAT</name>
<dbReference type="OrthoDB" id="1600564at2759"/>
<gene>
    <name evidence="3" type="ORF">A4A49_14323</name>
</gene>
<dbReference type="SMR" id="A0A1J6IHD5"/>
<protein>
    <submittedName>
        <fullName evidence="3">Gdsl esteraselipase</fullName>
    </submittedName>
</protein>
<evidence type="ECO:0000256" key="2">
    <source>
        <dbReference type="SAM" id="SignalP"/>
    </source>
</evidence>
<comment type="similarity">
    <text evidence="1">Belongs to the 'GDSL' lipolytic enzyme family.</text>
</comment>
<proteinExistence type="inferred from homology"/>
<dbReference type="OMA" id="MKGNFPP"/>
<evidence type="ECO:0000313" key="4">
    <source>
        <dbReference type="Proteomes" id="UP000187609"/>
    </source>
</evidence>
<dbReference type="KEGG" id="nau:109225804"/>
<evidence type="ECO:0000313" key="3">
    <source>
        <dbReference type="EMBL" id="OIT03780.1"/>
    </source>
</evidence>